<dbReference type="EC" id="3.1.1.-" evidence="3"/>
<evidence type="ECO:0000313" key="6">
    <source>
        <dbReference type="Proteomes" id="UP000183053"/>
    </source>
</evidence>
<dbReference type="Gene3D" id="3.40.50.1820">
    <property type="entry name" value="alpha/beta hydrolase"/>
    <property type="match status" value="1"/>
</dbReference>
<reference evidence="6" key="1">
    <citation type="submission" date="2016-10" db="EMBL/GenBank/DDBJ databases">
        <authorList>
            <person name="Varghese N."/>
            <person name="Submissions S."/>
        </authorList>
    </citation>
    <scope>NUCLEOTIDE SEQUENCE [LARGE SCALE GENOMIC DNA]</scope>
    <source>
        <strain evidence="6">DSM 44142</strain>
    </source>
</reference>
<dbReference type="OrthoDB" id="3199405at2"/>
<protein>
    <recommendedName>
        <fullName evidence="3">Carboxylic ester hydrolase</fullName>
        <ecNumber evidence="3">3.1.1.-</ecNumber>
    </recommendedName>
</protein>
<sequence length="474" mass="50590">MGNPVVDCPAGEISGALVGGVARYLGIPYAQPPVGERRFRLPEPVDRLPGVFRATEFGPTPPASMELPEPYSYPVIEGDDWLTLNVWAPADAEPGAKLPVYVWIYGGSFAMGSSAQSLFDGTAFARDGIVYVSINYRVGLEGFTHLADAPDNRGLHDQILALQWVQENIEAFGGDPARVTIGGESAGSMSVSTLATTTYAGSLFQQVICESGIGVAAPVETARKAAMPLHAGLGLHMAAKALRDGDPRQHAAAVAKVMRTLSPHNVLTLFPPVIDGDLVPVNPAARLASGPVPVRMLIGNNRKESDFWRVFGEFVPSDRTLTALGELLRPFGAVPPVVAAYQEVYGSSLTAGEIFLELLSDGAFGGPTYAAQTGQGENCYAYYFTWPSSIHTKSAMHTLDLGFAFDNIADPGFTLYGGEDAPQELADDVHGRWVDFITTGTPGAGWSPFRSEEDLHVFGPAAERNTRALSAWTY</sequence>
<keyword evidence="6" id="KW-1185">Reference proteome</keyword>
<dbReference type="InterPro" id="IPR019826">
    <property type="entry name" value="Carboxylesterase_B_AS"/>
</dbReference>
<feature type="domain" description="Carboxylesterase type B" evidence="4">
    <location>
        <begin position="3"/>
        <end position="454"/>
    </location>
</feature>
<evidence type="ECO:0000256" key="2">
    <source>
        <dbReference type="ARBA" id="ARBA00022801"/>
    </source>
</evidence>
<dbReference type="PANTHER" id="PTHR11559">
    <property type="entry name" value="CARBOXYLESTERASE"/>
    <property type="match status" value="1"/>
</dbReference>
<evidence type="ECO:0000313" key="5">
    <source>
        <dbReference type="EMBL" id="SDR17250.1"/>
    </source>
</evidence>
<proteinExistence type="inferred from homology"/>
<dbReference type="EMBL" id="FNLF01000002">
    <property type="protein sequence ID" value="SDR17250.1"/>
    <property type="molecule type" value="Genomic_DNA"/>
</dbReference>
<dbReference type="RefSeq" id="WP_082756830.1">
    <property type="nucleotide sequence ID" value="NZ_FNLF01000002.1"/>
</dbReference>
<dbReference type="InterPro" id="IPR050309">
    <property type="entry name" value="Type-B_Carboxylest/Lipase"/>
</dbReference>
<dbReference type="Proteomes" id="UP000183053">
    <property type="component" value="Unassembled WGS sequence"/>
</dbReference>
<dbReference type="PROSITE" id="PS00122">
    <property type="entry name" value="CARBOXYLESTERASE_B_1"/>
    <property type="match status" value="1"/>
</dbReference>
<dbReference type="GO" id="GO:0016787">
    <property type="term" value="F:hydrolase activity"/>
    <property type="evidence" value="ECO:0007669"/>
    <property type="project" value="UniProtKB-KW"/>
</dbReference>
<dbReference type="STRING" id="47312.SAMN04489765_3608"/>
<accession>A0A1H1GVQ8</accession>
<dbReference type="Pfam" id="PF00135">
    <property type="entry name" value="COesterase"/>
    <property type="match status" value="1"/>
</dbReference>
<evidence type="ECO:0000259" key="4">
    <source>
        <dbReference type="Pfam" id="PF00135"/>
    </source>
</evidence>
<gene>
    <name evidence="5" type="ORF">SAMN04489765_3608</name>
</gene>
<dbReference type="InterPro" id="IPR029058">
    <property type="entry name" value="AB_hydrolase_fold"/>
</dbReference>
<organism evidence="5 6">
    <name type="scientific">Tsukamurella pulmonis</name>
    <dbReference type="NCBI Taxonomy" id="47312"/>
    <lineage>
        <taxon>Bacteria</taxon>
        <taxon>Bacillati</taxon>
        <taxon>Actinomycetota</taxon>
        <taxon>Actinomycetes</taxon>
        <taxon>Mycobacteriales</taxon>
        <taxon>Tsukamurellaceae</taxon>
        <taxon>Tsukamurella</taxon>
    </lineage>
</organism>
<evidence type="ECO:0000256" key="3">
    <source>
        <dbReference type="RuleBase" id="RU361235"/>
    </source>
</evidence>
<name>A0A1H1GVQ8_9ACTN</name>
<evidence type="ECO:0000256" key="1">
    <source>
        <dbReference type="ARBA" id="ARBA00005964"/>
    </source>
</evidence>
<keyword evidence="2 3" id="KW-0378">Hydrolase</keyword>
<dbReference type="AlphaFoldDB" id="A0A1H1GVQ8"/>
<dbReference type="SUPFAM" id="SSF53474">
    <property type="entry name" value="alpha/beta-Hydrolases"/>
    <property type="match status" value="1"/>
</dbReference>
<dbReference type="InterPro" id="IPR002018">
    <property type="entry name" value="CarbesteraseB"/>
</dbReference>
<comment type="similarity">
    <text evidence="1 3">Belongs to the type-B carboxylesterase/lipase family.</text>
</comment>